<dbReference type="AlphaFoldDB" id="A0A0D6JEX8"/>
<dbReference type="PROSITE" id="PS50404">
    <property type="entry name" value="GST_NTER"/>
    <property type="match status" value="1"/>
</dbReference>
<proteinExistence type="predicted"/>
<dbReference type="Gene3D" id="1.20.1050.10">
    <property type="match status" value="1"/>
</dbReference>
<dbReference type="PANTHER" id="PTHR43969">
    <property type="entry name" value="GLUTATHIONE S TRANSFERASE D10, ISOFORM A-RELATED"/>
    <property type="match status" value="1"/>
</dbReference>
<name>A0A0D6JEX8_9HYPH</name>
<dbReference type="SFLD" id="SFLDG00358">
    <property type="entry name" value="Main_(cytGST)"/>
    <property type="match status" value="1"/>
</dbReference>
<dbReference type="Proteomes" id="UP000033187">
    <property type="component" value="Chromosome 1"/>
</dbReference>
<sequence length="231" mass="26259">MHRLWHFRLCPLSRSIRITLAELGLQVEVVEEQPWDVSDDLLQLNPAGELPVLEIDAGPVLCGTYAISEYIAEELKRHPVDGLEVPLFPGNREERAEVRRLVDWFHGKFNREVTKELLFEKVYARLKGNPSSGPDADIVRAIRGNLRYHLSYISYLAHGRRWLAGEDLSFADIAAAAHLSSVDYLGEVAWDEFPQAKEWYARVKSRPAFRAILSDRVPGAAPPAHYTDLDF</sequence>
<dbReference type="InterPro" id="IPR036282">
    <property type="entry name" value="Glutathione-S-Trfase_C_sf"/>
</dbReference>
<dbReference type="SUPFAM" id="SSF52833">
    <property type="entry name" value="Thioredoxin-like"/>
    <property type="match status" value="1"/>
</dbReference>
<reference evidence="5" key="1">
    <citation type="submission" date="2015-02" db="EMBL/GenBank/DDBJ databases">
        <authorList>
            <person name="Chooi Y.-H."/>
        </authorList>
    </citation>
    <scope>NUCLEOTIDE SEQUENCE [LARGE SCALE GENOMIC DNA]</scope>
    <source>
        <strain evidence="5">strain Y</strain>
    </source>
</reference>
<accession>A0A0D6JEX8</accession>
<evidence type="ECO:0000313" key="5">
    <source>
        <dbReference type="Proteomes" id="UP000033187"/>
    </source>
</evidence>
<dbReference type="InterPro" id="IPR036249">
    <property type="entry name" value="Thioredoxin-like_sf"/>
</dbReference>
<dbReference type="InterPro" id="IPR010987">
    <property type="entry name" value="Glutathione-S-Trfase_C-like"/>
</dbReference>
<dbReference type="InterPro" id="IPR004045">
    <property type="entry name" value="Glutathione_S-Trfase_N"/>
</dbReference>
<dbReference type="PROSITE" id="PS50405">
    <property type="entry name" value="GST_CTER"/>
    <property type="match status" value="1"/>
</dbReference>
<dbReference type="Pfam" id="PF13417">
    <property type="entry name" value="GST_N_3"/>
    <property type="match status" value="1"/>
</dbReference>
<gene>
    <name evidence="4" type="ORF">YBN1229_v1_1628</name>
</gene>
<comment type="subunit">
    <text evidence="1">Homodimer.</text>
</comment>
<dbReference type="PANTHER" id="PTHR43969:SF9">
    <property type="entry name" value="GLUTATHIONE S TRANSFERASE D10, ISOFORM A-RELATED"/>
    <property type="match status" value="1"/>
</dbReference>
<dbReference type="Gene3D" id="3.40.30.10">
    <property type="entry name" value="Glutaredoxin"/>
    <property type="match status" value="1"/>
</dbReference>
<dbReference type="CDD" id="cd00299">
    <property type="entry name" value="GST_C_family"/>
    <property type="match status" value="1"/>
</dbReference>
<dbReference type="OrthoDB" id="9794721at2"/>
<dbReference type="Pfam" id="PF00043">
    <property type="entry name" value="GST_C"/>
    <property type="match status" value="1"/>
</dbReference>
<dbReference type="InterPro" id="IPR040079">
    <property type="entry name" value="Glutathione_S-Trfase"/>
</dbReference>
<dbReference type="InterPro" id="IPR004046">
    <property type="entry name" value="GST_C"/>
</dbReference>
<feature type="domain" description="GST N-terminal" evidence="2">
    <location>
        <begin position="1"/>
        <end position="79"/>
    </location>
</feature>
<keyword evidence="5" id="KW-1185">Reference proteome</keyword>
<keyword evidence="4" id="KW-0808">Transferase</keyword>
<dbReference type="KEGG" id="fiy:BN1229_v1_1628"/>
<dbReference type="SFLD" id="SFLDS00019">
    <property type="entry name" value="Glutathione_Transferase_(cytos"/>
    <property type="match status" value="1"/>
</dbReference>
<dbReference type="CDD" id="cd00570">
    <property type="entry name" value="GST_N_family"/>
    <property type="match status" value="1"/>
</dbReference>
<protein>
    <submittedName>
        <fullName evidence="4">Glutathione S-transferase</fullName>
    </submittedName>
</protein>
<dbReference type="GO" id="GO:0006749">
    <property type="term" value="P:glutathione metabolic process"/>
    <property type="evidence" value="ECO:0007669"/>
    <property type="project" value="TreeGrafter"/>
</dbReference>
<dbReference type="EMBL" id="LN829119">
    <property type="protein sequence ID" value="CPR18257.1"/>
    <property type="molecule type" value="Genomic_DNA"/>
</dbReference>
<evidence type="ECO:0000313" key="4">
    <source>
        <dbReference type="EMBL" id="CPR18257.1"/>
    </source>
</evidence>
<dbReference type="KEGG" id="fil:BN1229_v1_1625"/>
<evidence type="ECO:0000256" key="1">
    <source>
        <dbReference type="ARBA" id="ARBA00011738"/>
    </source>
</evidence>
<organism evidence="4 5">
    <name type="scientific">Candidatus Filomicrobium marinum</name>
    <dbReference type="NCBI Taxonomy" id="1608628"/>
    <lineage>
        <taxon>Bacteria</taxon>
        <taxon>Pseudomonadati</taxon>
        <taxon>Pseudomonadota</taxon>
        <taxon>Alphaproteobacteria</taxon>
        <taxon>Hyphomicrobiales</taxon>
        <taxon>Hyphomicrobiaceae</taxon>
        <taxon>Filomicrobium</taxon>
    </lineage>
</organism>
<evidence type="ECO:0000259" key="3">
    <source>
        <dbReference type="PROSITE" id="PS50405"/>
    </source>
</evidence>
<dbReference type="RefSeq" id="WP_046477749.1">
    <property type="nucleotide sequence ID" value="NZ_LN829118.1"/>
</dbReference>
<evidence type="ECO:0000259" key="2">
    <source>
        <dbReference type="PROSITE" id="PS50404"/>
    </source>
</evidence>
<dbReference type="GO" id="GO:0004364">
    <property type="term" value="F:glutathione transferase activity"/>
    <property type="evidence" value="ECO:0007669"/>
    <property type="project" value="TreeGrafter"/>
</dbReference>
<feature type="domain" description="GST C-terminal" evidence="3">
    <location>
        <begin position="91"/>
        <end position="224"/>
    </location>
</feature>
<dbReference type="SUPFAM" id="SSF47616">
    <property type="entry name" value="GST C-terminal domain-like"/>
    <property type="match status" value="1"/>
</dbReference>